<reference evidence="4" key="1">
    <citation type="submission" date="2010-07" db="EMBL/GenBank/DDBJ databases">
        <title>The genome sequence of Gaeumannomyces graminis var. tritici strain R3-111a-1.</title>
        <authorList>
            <consortium name="The Broad Institute Genome Sequencing Platform"/>
            <person name="Ma L.-J."/>
            <person name="Dead R."/>
            <person name="Young S."/>
            <person name="Zeng Q."/>
            <person name="Koehrsen M."/>
            <person name="Alvarado L."/>
            <person name="Berlin A."/>
            <person name="Chapman S.B."/>
            <person name="Chen Z."/>
            <person name="Freedman E."/>
            <person name="Gellesch M."/>
            <person name="Goldberg J."/>
            <person name="Griggs A."/>
            <person name="Gujja S."/>
            <person name="Heilman E.R."/>
            <person name="Heiman D."/>
            <person name="Hepburn T."/>
            <person name="Howarth C."/>
            <person name="Jen D."/>
            <person name="Larson L."/>
            <person name="Mehta T."/>
            <person name="Neiman D."/>
            <person name="Pearson M."/>
            <person name="Roberts A."/>
            <person name="Saif S."/>
            <person name="Shea T."/>
            <person name="Shenoy N."/>
            <person name="Sisk P."/>
            <person name="Stolte C."/>
            <person name="Sykes S."/>
            <person name="Walk T."/>
            <person name="White J."/>
            <person name="Yandava C."/>
            <person name="Haas B."/>
            <person name="Nusbaum C."/>
            <person name="Birren B."/>
        </authorList>
    </citation>
    <scope>NUCLEOTIDE SEQUENCE [LARGE SCALE GENOMIC DNA]</scope>
    <source>
        <strain evidence="4">R3-111a-1</strain>
    </source>
</reference>
<dbReference type="HOGENOM" id="CLU_1758919_0_0_1"/>
<proteinExistence type="predicted"/>
<evidence type="ECO:0000313" key="2">
    <source>
        <dbReference type="EMBL" id="EJT71414.1"/>
    </source>
</evidence>
<reference evidence="2" key="3">
    <citation type="submission" date="2010-09" db="EMBL/GenBank/DDBJ databases">
        <title>Annotation of Gaeumannomyces graminis var. tritici R3-111a-1.</title>
        <authorList>
            <consortium name="The Broad Institute Genome Sequencing Platform"/>
            <person name="Ma L.-J."/>
            <person name="Dead R."/>
            <person name="Young S.K."/>
            <person name="Zeng Q."/>
            <person name="Gargeya S."/>
            <person name="Fitzgerald M."/>
            <person name="Haas B."/>
            <person name="Abouelleil A."/>
            <person name="Alvarado L."/>
            <person name="Arachchi H.M."/>
            <person name="Berlin A."/>
            <person name="Brown A."/>
            <person name="Chapman S.B."/>
            <person name="Chen Z."/>
            <person name="Dunbar C."/>
            <person name="Freedman E."/>
            <person name="Gearin G."/>
            <person name="Gellesch M."/>
            <person name="Goldberg J."/>
            <person name="Griggs A."/>
            <person name="Gujja S."/>
            <person name="Heiman D."/>
            <person name="Howarth C."/>
            <person name="Larson L."/>
            <person name="Lui A."/>
            <person name="MacDonald P.J.P."/>
            <person name="Mehta T."/>
            <person name="Montmayeur A."/>
            <person name="Murphy C."/>
            <person name="Neiman D."/>
            <person name="Pearson M."/>
            <person name="Priest M."/>
            <person name="Roberts A."/>
            <person name="Saif S."/>
            <person name="Shea T."/>
            <person name="Shenoy N."/>
            <person name="Sisk P."/>
            <person name="Stolte C."/>
            <person name="Sykes S."/>
            <person name="Yandava C."/>
            <person name="Wortman J."/>
            <person name="Nusbaum C."/>
            <person name="Birren B."/>
        </authorList>
    </citation>
    <scope>NUCLEOTIDE SEQUENCE</scope>
    <source>
        <strain evidence="2">R3-111a-1</strain>
    </source>
</reference>
<gene>
    <name evidence="3" type="primary">20351130</name>
    <name evidence="2" type="ORF">GGTG_10672</name>
</gene>
<feature type="compositionally biased region" description="Polar residues" evidence="1">
    <location>
        <begin position="58"/>
        <end position="79"/>
    </location>
</feature>
<organism evidence="2">
    <name type="scientific">Gaeumannomyces tritici (strain R3-111a-1)</name>
    <name type="common">Wheat and barley take-all root rot fungus</name>
    <name type="synonym">Gaeumannomyces graminis var. tritici</name>
    <dbReference type="NCBI Taxonomy" id="644352"/>
    <lineage>
        <taxon>Eukaryota</taxon>
        <taxon>Fungi</taxon>
        <taxon>Dikarya</taxon>
        <taxon>Ascomycota</taxon>
        <taxon>Pezizomycotina</taxon>
        <taxon>Sordariomycetes</taxon>
        <taxon>Sordariomycetidae</taxon>
        <taxon>Magnaporthales</taxon>
        <taxon>Magnaporthaceae</taxon>
        <taxon>Gaeumannomyces</taxon>
    </lineage>
</organism>
<dbReference type="AlphaFoldDB" id="J3PAZ8"/>
<dbReference type="Proteomes" id="UP000006039">
    <property type="component" value="Unassembled WGS sequence"/>
</dbReference>
<name>J3PAZ8_GAET3</name>
<evidence type="ECO:0000313" key="3">
    <source>
        <dbReference type="EnsemblFungi" id="EJT71414"/>
    </source>
</evidence>
<reference evidence="2" key="2">
    <citation type="submission" date="2010-07" db="EMBL/GenBank/DDBJ databases">
        <authorList>
            <consortium name="The Broad Institute Genome Sequencing Platform"/>
            <consortium name="Broad Institute Genome Sequencing Center for Infectious Disease"/>
            <person name="Ma L.-J."/>
            <person name="Dead R."/>
            <person name="Young S."/>
            <person name="Zeng Q."/>
            <person name="Koehrsen M."/>
            <person name="Alvarado L."/>
            <person name="Berlin A."/>
            <person name="Chapman S.B."/>
            <person name="Chen Z."/>
            <person name="Freedman E."/>
            <person name="Gellesch M."/>
            <person name="Goldberg J."/>
            <person name="Griggs A."/>
            <person name="Gujja S."/>
            <person name="Heilman E.R."/>
            <person name="Heiman D."/>
            <person name="Hepburn T."/>
            <person name="Howarth C."/>
            <person name="Jen D."/>
            <person name="Larson L."/>
            <person name="Mehta T."/>
            <person name="Neiman D."/>
            <person name="Pearson M."/>
            <person name="Roberts A."/>
            <person name="Saif S."/>
            <person name="Shea T."/>
            <person name="Shenoy N."/>
            <person name="Sisk P."/>
            <person name="Stolte C."/>
            <person name="Sykes S."/>
            <person name="Walk T."/>
            <person name="White J."/>
            <person name="Yandava C."/>
            <person name="Haas B."/>
            <person name="Nusbaum C."/>
            <person name="Birren B."/>
        </authorList>
    </citation>
    <scope>NUCLEOTIDE SEQUENCE</scope>
    <source>
        <strain evidence="2">R3-111a-1</strain>
    </source>
</reference>
<dbReference type="EMBL" id="GL385400">
    <property type="protein sequence ID" value="EJT71414.1"/>
    <property type="molecule type" value="Genomic_DNA"/>
</dbReference>
<reference evidence="3" key="4">
    <citation type="journal article" date="2015" name="G3 (Bethesda)">
        <title>Genome sequences of three phytopathogenic species of the Magnaporthaceae family of fungi.</title>
        <authorList>
            <person name="Okagaki L.H."/>
            <person name="Nunes C.C."/>
            <person name="Sailsbery J."/>
            <person name="Clay B."/>
            <person name="Brown D."/>
            <person name="John T."/>
            <person name="Oh Y."/>
            <person name="Young N."/>
            <person name="Fitzgerald M."/>
            <person name="Haas B.J."/>
            <person name="Zeng Q."/>
            <person name="Young S."/>
            <person name="Adiconis X."/>
            <person name="Fan L."/>
            <person name="Levin J.Z."/>
            <person name="Mitchell T.K."/>
            <person name="Okubara P.A."/>
            <person name="Farman M.L."/>
            <person name="Kohn L.M."/>
            <person name="Birren B."/>
            <person name="Ma L.-J."/>
            <person name="Dean R.A."/>
        </authorList>
    </citation>
    <scope>NUCLEOTIDE SEQUENCE</scope>
    <source>
        <strain evidence="3">R3-111a-1</strain>
    </source>
</reference>
<evidence type="ECO:0000256" key="1">
    <source>
        <dbReference type="SAM" id="MobiDB-lite"/>
    </source>
</evidence>
<dbReference type="GeneID" id="20351130"/>
<dbReference type="VEuPathDB" id="FungiDB:GGTG_10672"/>
<keyword evidence="4" id="KW-1185">Reference proteome</keyword>
<protein>
    <submittedName>
        <fullName evidence="2 3">Uncharacterized protein</fullName>
    </submittedName>
</protein>
<accession>J3PAZ8</accession>
<dbReference type="RefSeq" id="XP_009226811.1">
    <property type="nucleotide sequence ID" value="XM_009228547.1"/>
</dbReference>
<evidence type="ECO:0000313" key="4">
    <source>
        <dbReference type="Proteomes" id="UP000006039"/>
    </source>
</evidence>
<feature type="region of interest" description="Disordered" evidence="1">
    <location>
        <begin position="53"/>
        <end position="127"/>
    </location>
</feature>
<reference evidence="3" key="5">
    <citation type="submission" date="2018-04" db="UniProtKB">
        <authorList>
            <consortium name="EnsemblFungi"/>
        </authorList>
    </citation>
    <scope>IDENTIFICATION</scope>
    <source>
        <strain evidence="3">R3-111a-1</strain>
    </source>
</reference>
<dbReference type="EnsemblFungi" id="EJT71414">
    <property type="protein sequence ID" value="EJT71414"/>
    <property type="gene ID" value="GGTG_10672"/>
</dbReference>
<sequence>MWSRIKDAAGLQWWTVWDRWGASMAPPGRNVLGAPQSPSVALDTVHVRIEPSKDPSCSAMQIPSQLKASADQPASNAITSLPHDWLGQPLTAASQRPARRTALRAQVGSASHGGGEPGTLHKLWARPVRKLVTRRDLGSAAQTSETKN</sequence>